<keyword evidence="1" id="KW-0862">Zinc</keyword>
<dbReference type="InterPro" id="IPR036875">
    <property type="entry name" value="Znf_CCHC_sf"/>
</dbReference>
<keyword evidence="4" id="KW-0695">RNA-directed DNA polymerase</keyword>
<comment type="caution">
    <text evidence="4">The sequence shown here is derived from an EMBL/GenBank/DDBJ whole genome shotgun (WGS) entry which is preliminary data.</text>
</comment>
<keyword evidence="1" id="KW-0863">Zinc-finger</keyword>
<dbReference type="PANTHER" id="PTHR15503:SF45">
    <property type="entry name" value="RNA-DIRECTED DNA POLYMERASE HOMOLOG"/>
    <property type="match status" value="1"/>
</dbReference>
<dbReference type="InterPro" id="IPR032567">
    <property type="entry name" value="RTL1-rel"/>
</dbReference>
<feature type="compositionally biased region" description="Polar residues" evidence="2">
    <location>
        <begin position="16"/>
        <end position="28"/>
    </location>
</feature>
<name>A0A699JT03_TANCI</name>
<feature type="region of interest" description="Disordered" evidence="2">
    <location>
        <begin position="157"/>
        <end position="180"/>
    </location>
</feature>
<protein>
    <submittedName>
        <fullName evidence="4">Reverse transcriptase domain-containing protein</fullName>
    </submittedName>
</protein>
<proteinExistence type="predicted"/>
<dbReference type="SUPFAM" id="SSF56672">
    <property type="entry name" value="DNA/RNA polymerases"/>
    <property type="match status" value="1"/>
</dbReference>
<dbReference type="GO" id="GO:0003676">
    <property type="term" value="F:nucleic acid binding"/>
    <property type="evidence" value="ECO:0007669"/>
    <property type="project" value="InterPro"/>
</dbReference>
<dbReference type="InterPro" id="IPR021109">
    <property type="entry name" value="Peptidase_aspartic_dom_sf"/>
</dbReference>
<dbReference type="Gene3D" id="2.40.70.10">
    <property type="entry name" value="Acid Proteases"/>
    <property type="match status" value="1"/>
</dbReference>
<feature type="region of interest" description="Disordered" evidence="2">
    <location>
        <begin position="16"/>
        <end position="37"/>
    </location>
</feature>
<dbReference type="SUPFAM" id="SSF50630">
    <property type="entry name" value="Acid proteases"/>
    <property type="match status" value="1"/>
</dbReference>
<gene>
    <name evidence="4" type="ORF">Tci_628576</name>
</gene>
<dbReference type="EMBL" id="BKCJ010446763">
    <property type="protein sequence ID" value="GFA56604.1"/>
    <property type="molecule type" value="Genomic_DNA"/>
</dbReference>
<dbReference type="Gene3D" id="4.10.60.10">
    <property type="entry name" value="Zinc finger, CCHC-type"/>
    <property type="match status" value="1"/>
</dbReference>
<dbReference type="SUPFAM" id="SSF57756">
    <property type="entry name" value="Retrovirus zinc finger-like domains"/>
    <property type="match status" value="1"/>
</dbReference>
<dbReference type="Pfam" id="PF08284">
    <property type="entry name" value="RVP_2"/>
    <property type="match status" value="1"/>
</dbReference>
<keyword evidence="4" id="KW-0548">Nucleotidyltransferase</keyword>
<dbReference type="GO" id="GO:0008270">
    <property type="term" value="F:zinc ion binding"/>
    <property type="evidence" value="ECO:0007669"/>
    <property type="project" value="UniProtKB-KW"/>
</dbReference>
<evidence type="ECO:0000313" key="4">
    <source>
        <dbReference type="EMBL" id="GFA56604.1"/>
    </source>
</evidence>
<keyword evidence="1" id="KW-0479">Metal-binding</keyword>
<dbReference type="AlphaFoldDB" id="A0A699JT03"/>
<sequence length="509" mass="57520">MTPESIQAMIDQAIQRNSTHTQDDASQSSGGGLRRPVQPARVCSYTDFIKCQPLNFKGTEGVVGLKRWSEIKKLKIKLWNLRVKGNDVAAYTQRFQELALMCTKFLADETEKVDKYISGLPDNIHRNVMFTRPKTLDETIKLANDLMDKKLRTYAERQNDNKRKADDSSRNNQVQNTGTYFECGEPGHFNKNCPKLKNNGNANGNGEARGKAYVLGGGDSNLESNTVTGTFLLNNRYALILFDTSADRSFVSTAFSALLNIAPTALDNHYDIELTDRKIIRVNTILRGCTLDFLNHLLNIDLIPVLLGSFDVIIGMDWLREYHAVIVCDEKIVRVPFRNETLIFQGKSNDQVHELRLNIISCVKAQKYLSKGYDVFLAHITTKEAKDKSEGKRLEDVPIVRDFPKVFSKDFPGIPPARKVEFQIDLVPGVAPVARAPYRLAPSKMEELAKGIHVDPAKIESIKDWSSPKTPTEIRQILRLVGYYRRFIEGFSKIAKSITELTQKNVNFD</sequence>
<evidence type="ECO:0000259" key="3">
    <source>
        <dbReference type="PROSITE" id="PS50158"/>
    </source>
</evidence>
<evidence type="ECO:0000256" key="1">
    <source>
        <dbReference type="PROSITE-ProRule" id="PRU00047"/>
    </source>
</evidence>
<dbReference type="CDD" id="cd00303">
    <property type="entry name" value="retropepsin_like"/>
    <property type="match status" value="1"/>
</dbReference>
<accession>A0A699JT03</accession>
<organism evidence="4">
    <name type="scientific">Tanacetum cinerariifolium</name>
    <name type="common">Dalmatian daisy</name>
    <name type="synonym">Chrysanthemum cinerariifolium</name>
    <dbReference type="NCBI Taxonomy" id="118510"/>
    <lineage>
        <taxon>Eukaryota</taxon>
        <taxon>Viridiplantae</taxon>
        <taxon>Streptophyta</taxon>
        <taxon>Embryophyta</taxon>
        <taxon>Tracheophyta</taxon>
        <taxon>Spermatophyta</taxon>
        <taxon>Magnoliopsida</taxon>
        <taxon>eudicotyledons</taxon>
        <taxon>Gunneridae</taxon>
        <taxon>Pentapetalae</taxon>
        <taxon>asterids</taxon>
        <taxon>campanulids</taxon>
        <taxon>Asterales</taxon>
        <taxon>Asteraceae</taxon>
        <taxon>Asteroideae</taxon>
        <taxon>Anthemideae</taxon>
        <taxon>Anthemidinae</taxon>
        <taxon>Tanacetum</taxon>
    </lineage>
</organism>
<dbReference type="PROSITE" id="PS50158">
    <property type="entry name" value="ZF_CCHC"/>
    <property type="match status" value="1"/>
</dbReference>
<feature type="compositionally biased region" description="Basic and acidic residues" evidence="2">
    <location>
        <begin position="157"/>
        <end position="169"/>
    </location>
</feature>
<keyword evidence="4" id="KW-0808">Transferase</keyword>
<dbReference type="InterPro" id="IPR001878">
    <property type="entry name" value="Znf_CCHC"/>
</dbReference>
<reference evidence="4" key="1">
    <citation type="journal article" date="2019" name="Sci. Rep.">
        <title>Draft genome of Tanacetum cinerariifolium, the natural source of mosquito coil.</title>
        <authorList>
            <person name="Yamashiro T."/>
            <person name="Shiraishi A."/>
            <person name="Satake H."/>
            <person name="Nakayama K."/>
        </authorList>
    </citation>
    <scope>NUCLEOTIDE SEQUENCE</scope>
</reference>
<dbReference type="InterPro" id="IPR043128">
    <property type="entry name" value="Rev_trsase/Diguanyl_cyclase"/>
</dbReference>
<dbReference type="PANTHER" id="PTHR15503">
    <property type="entry name" value="LDOC1 RELATED"/>
    <property type="match status" value="1"/>
</dbReference>
<evidence type="ECO:0000256" key="2">
    <source>
        <dbReference type="SAM" id="MobiDB-lite"/>
    </source>
</evidence>
<feature type="domain" description="CCHC-type" evidence="3">
    <location>
        <begin position="181"/>
        <end position="195"/>
    </location>
</feature>
<dbReference type="InterPro" id="IPR043502">
    <property type="entry name" value="DNA/RNA_pol_sf"/>
</dbReference>
<dbReference type="Gene3D" id="3.30.70.270">
    <property type="match status" value="1"/>
</dbReference>
<feature type="compositionally biased region" description="Polar residues" evidence="2">
    <location>
        <begin position="170"/>
        <end position="179"/>
    </location>
</feature>
<dbReference type="GO" id="GO:0003964">
    <property type="term" value="F:RNA-directed DNA polymerase activity"/>
    <property type="evidence" value="ECO:0007669"/>
    <property type="project" value="UniProtKB-KW"/>
</dbReference>